<evidence type="ECO:0008006" key="4">
    <source>
        <dbReference type="Google" id="ProtNLM"/>
    </source>
</evidence>
<dbReference type="Gene3D" id="3.40.33.10">
    <property type="entry name" value="CAP"/>
    <property type="match status" value="1"/>
</dbReference>
<feature type="region of interest" description="Disordered" evidence="1">
    <location>
        <begin position="1"/>
        <end position="31"/>
    </location>
</feature>
<dbReference type="Proteomes" id="UP000659697">
    <property type="component" value="Unassembled WGS sequence"/>
</dbReference>
<reference evidence="3" key="1">
    <citation type="journal article" date="2019" name="Int. J. Syst. Evol. Microbiol.">
        <title>The Global Catalogue of Microorganisms (GCM) 10K type strain sequencing project: providing services to taxonomists for standard genome sequencing and annotation.</title>
        <authorList>
            <consortium name="The Broad Institute Genomics Platform"/>
            <consortium name="The Broad Institute Genome Sequencing Center for Infectious Disease"/>
            <person name="Wu L."/>
            <person name="Ma J."/>
        </authorList>
    </citation>
    <scope>NUCLEOTIDE SEQUENCE [LARGE SCALE GENOMIC DNA]</scope>
    <source>
        <strain evidence="3">CGMCC 1.7003</strain>
    </source>
</reference>
<evidence type="ECO:0000313" key="2">
    <source>
        <dbReference type="EMBL" id="GHG73192.1"/>
    </source>
</evidence>
<sequence length="190" mass="20839">MAAPAAIELPQSQHQQRSAAHTQHSDLGNCGENPQAQQLALLIMQDPQQQRTTLYCHPLLTQAANDKAKAMAARGIVNHYVGGLGANQRLKALGYQLPAFYSGTFGNQVEAVAGGYSSAEAVWEAFKSSSRHRSHLLGELPFYQEQIHLGVGFYYDWSSPHVEYWAVYVAREASAKDIVATCFDFGCINP</sequence>
<evidence type="ECO:0000313" key="3">
    <source>
        <dbReference type="Proteomes" id="UP000659697"/>
    </source>
</evidence>
<evidence type="ECO:0000256" key="1">
    <source>
        <dbReference type="SAM" id="MobiDB-lite"/>
    </source>
</evidence>
<gene>
    <name evidence="2" type="ORF">GCM10010919_25810</name>
</gene>
<protein>
    <recommendedName>
        <fullName evidence="4">SCP domain-containing protein</fullName>
    </recommendedName>
</protein>
<organism evidence="2 3">
    <name type="scientific">Alishewanella longhuensis</name>
    <dbReference type="NCBI Taxonomy" id="1091037"/>
    <lineage>
        <taxon>Bacteria</taxon>
        <taxon>Pseudomonadati</taxon>
        <taxon>Pseudomonadota</taxon>
        <taxon>Gammaproteobacteria</taxon>
        <taxon>Alteromonadales</taxon>
        <taxon>Alteromonadaceae</taxon>
        <taxon>Alishewanella</taxon>
    </lineage>
</organism>
<dbReference type="EMBL" id="BNAO01000007">
    <property type="protein sequence ID" value="GHG73192.1"/>
    <property type="molecule type" value="Genomic_DNA"/>
</dbReference>
<comment type="caution">
    <text evidence="2">The sequence shown here is derived from an EMBL/GenBank/DDBJ whole genome shotgun (WGS) entry which is preliminary data.</text>
</comment>
<dbReference type="InterPro" id="IPR035940">
    <property type="entry name" value="CAP_sf"/>
</dbReference>
<keyword evidence="3" id="KW-1185">Reference proteome</keyword>
<feature type="compositionally biased region" description="Polar residues" evidence="1">
    <location>
        <begin position="10"/>
        <end position="31"/>
    </location>
</feature>
<name>A0ABQ3L4E4_9ALTE</name>
<proteinExistence type="predicted"/>
<accession>A0ABQ3L4E4</accession>